<organism evidence="1 2">
    <name type="scientific">Tetranychus urticae</name>
    <name type="common">Two-spotted spider mite</name>
    <dbReference type="NCBI Taxonomy" id="32264"/>
    <lineage>
        <taxon>Eukaryota</taxon>
        <taxon>Metazoa</taxon>
        <taxon>Ecdysozoa</taxon>
        <taxon>Arthropoda</taxon>
        <taxon>Chelicerata</taxon>
        <taxon>Arachnida</taxon>
        <taxon>Acari</taxon>
        <taxon>Acariformes</taxon>
        <taxon>Trombidiformes</taxon>
        <taxon>Prostigmata</taxon>
        <taxon>Eleutherengona</taxon>
        <taxon>Raphignathae</taxon>
        <taxon>Tetranychoidea</taxon>
        <taxon>Tetranychidae</taxon>
        <taxon>Tetranychus</taxon>
    </lineage>
</organism>
<dbReference type="EnsemblMetazoa" id="tetur18g02010.1">
    <property type="protein sequence ID" value="tetur18g02010.1"/>
    <property type="gene ID" value="tetur18g02010"/>
</dbReference>
<dbReference type="AlphaFoldDB" id="T1KR24"/>
<reference evidence="1" key="2">
    <citation type="submission" date="2015-06" db="UniProtKB">
        <authorList>
            <consortium name="EnsemblMetazoa"/>
        </authorList>
    </citation>
    <scope>IDENTIFICATION</scope>
</reference>
<reference evidence="2" key="1">
    <citation type="submission" date="2011-08" db="EMBL/GenBank/DDBJ databases">
        <authorList>
            <person name="Rombauts S."/>
        </authorList>
    </citation>
    <scope>NUCLEOTIDE SEQUENCE</scope>
    <source>
        <strain evidence="2">London</strain>
    </source>
</reference>
<protein>
    <submittedName>
        <fullName evidence="1">Uncharacterized protein</fullName>
    </submittedName>
</protein>
<dbReference type="HOGENOM" id="CLU_3336196_0_0_1"/>
<accession>T1KR24</accession>
<dbReference type="Proteomes" id="UP000015104">
    <property type="component" value="Unassembled WGS sequence"/>
</dbReference>
<name>T1KR24_TETUR</name>
<evidence type="ECO:0000313" key="1">
    <source>
        <dbReference type="EnsemblMetazoa" id="tetur18g02010.1"/>
    </source>
</evidence>
<dbReference type="EMBL" id="CAEY01000383">
    <property type="status" value="NOT_ANNOTATED_CDS"/>
    <property type="molecule type" value="Genomic_DNA"/>
</dbReference>
<proteinExistence type="predicted"/>
<evidence type="ECO:0000313" key="2">
    <source>
        <dbReference type="Proteomes" id="UP000015104"/>
    </source>
</evidence>
<sequence length="38" mass="4218">MTKNACFIFPKTLYLLHTLDASTDMDPVTANTQSAKKT</sequence>
<keyword evidence="2" id="KW-1185">Reference proteome</keyword>